<gene>
    <name evidence="2" type="ORF">RF007C_02095</name>
</gene>
<proteinExistence type="predicted"/>
<keyword evidence="1" id="KW-0812">Transmembrane</keyword>
<name>W7UKV1_RUMFL</name>
<dbReference type="eggNOG" id="ENOG502ZBND">
    <property type="taxonomic scope" value="Bacteria"/>
</dbReference>
<dbReference type="NCBIfam" id="TIGR02185">
    <property type="entry name" value="Trep_Strep"/>
    <property type="match status" value="1"/>
</dbReference>
<keyword evidence="1" id="KW-1133">Transmembrane helix</keyword>
<evidence type="ECO:0000256" key="1">
    <source>
        <dbReference type="SAM" id="Phobius"/>
    </source>
</evidence>
<dbReference type="Proteomes" id="UP000019365">
    <property type="component" value="Unassembled WGS sequence"/>
</dbReference>
<evidence type="ECO:0000313" key="3">
    <source>
        <dbReference type="Proteomes" id="UP000019365"/>
    </source>
</evidence>
<feature type="transmembrane region" description="Helical" evidence="1">
    <location>
        <begin position="164"/>
        <end position="186"/>
    </location>
</feature>
<feature type="transmembrane region" description="Helical" evidence="1">
    <location>
        <begin position="12"/>
        <end position="33"/>
    </location>
</feature>
<accession>W7UKV1</accession>
<dbReference type="RefSeq" id="WP_037301715.1">
    <property type="nucleotide sequence ID" value="NZ_ATAX01000037.1"/>
</dbReference>
<feature type="transmembrane region" description="Helical" evidence="1">
    <location>
        <begin position="114"/>
        <end position="133"/>
    </location>
</feature>
<protein>
    <submittedName>
        <fullName evidence="2">Uncharacterized protein</fullName>
    </submittedName>
</protein>
<dbReference type="EMBL" id="ATAX01000037">
    <property type="protein sequence ID" value="EWM52189.1"/>
    <property type="molecule type" value="Genomic_DNA"/>
</dbReference>
<reference evidence="2 3" key="1">
    <citation type="journal article" date="2014" name="PLoS ONE">
        <title>Rumen cellulosomics: divergent fiber-degrading strategies revealed by comparative genome-wide analysis of six ruminococcal strains.</title>
        <authorList>
            <person name="Dassa B."/>
            <person name="Borovok I."/>
            <person name="Ruimy-Israeli V."/>
            <person name="Lamed R."/>
            <person name="Flint H.J."/>
            <person name="Duncan S.H."/>
            <person name="Henrissat B."/>
            <person name="Coutinho P."/>
            <person name="Morrison M."/>
            <person name="Mosoni P."/>
            <person name="Yeoman C.J."/>
            <person name="White B.A."/>
            <person name="Bayer E.A."/>
        </authorList>
    </citation>
    <scope>NUCLEOTIDE SEQUENCE [LARGE SCALE GENOMIC DNA]</scope>
    <source>
        <strain evidence="2 3">007c</strain>
    </source>
</reference>
<dbReference type="Pfam" id="PF09605">
    <property type="entry name" value="Trep_Strep"/>
    <property type="match status" value="1"/>
</dbReference>
<sequence length="196" mass="21463">MNEKKLQAKDFITIGIFTALLFVVEFACGMLGFIHPYIVASYVVMIPIVGSIPMMLFYTKIEKFGMLSIMSVLLAIIMFVTGMGYLGAPLIIAAGVIADLIAKSGGYKSFRETVISYGVFCLWICANYFPVVVSADSYRKNLIDVGYSVEYCDNLFRAINSKTIAVLLVLCFVFGCVGALIGKAIVKKHFEKAGIV</sequence>
<dbReference type="OrthoDB" id="9781459at2"/>
<keyword evidence="1" id="KW-0472">Membrane</keyword>
<comment type="caution">
    <text evidence="2">The sequence shown here is derived from an EMBL/GenBank/DDBJ whole genome shotgun (WGS) entry which is preliminary data.</text>
</comment>
<dbReference type="AlphaFoldDB" id="W7UKV1"/>
<keyword evidence="3" id="KW-1185">Reference proteome</keyword>
<dbReference type="PATRIC" id="fig|1341157.4.peg.3253"/>
<organism evidence="2 3">
    <name type="scientific">Ruminococcus flavefaciens 007c</name>
    <dbReference type="NCBI Taxonomy" id="1341157"/>
    <lineage>
        <taxon>Bacteria</taxon>
        <taxon>Bacillati</taxon>
        <taxon>Bacillota</taxon>
        <taxon>Clostridia</taxon>
        <taxon>Eubacteriales</taxon>
        <taxon>Oscillospiraceae</taxon>
        <taxon>Ruminococcus</taxon>
    </lineage>
</organism>
<evidence type="ECO:0000313" key="2">
    <source>
        <dbReference type="EMBL" id="EWM52189.1"/>
    </source>
</evidence>
<dbReference type="InterPro" id="IPR011733">
    <property type="entry name" value="CHP02185_IM"/>
</dbReference>
<feature type="transmembrane region" description="Helical" evidence="1">
    <location>
        <begin position="39"/>
        <end position="57"/>
    </location>
</feature>